<evidence type="ECO:0000256" key="3">
    <source>
        <dbReference type="SAM" id="SignalP"/>
    </source>
</evidence>
<evidence type="ECO:0000256" key="2">
    <source>
        <dbReference type="SAM" id="Phobius"/>
    </source>
</evidence>
<protein>
    <recommendedName>
        <fullName evidence="6">Secreted RxLR effector peptide protein</fullName>
    </recommendedName>
</protein>
<keyword evidence="2" id="KW-0472">Membrane</keyword>
<keyword evidence="5" id="KW-1185">Reference proteome</keyword>
<evidence type="ECO:0000313" key="4">
    <source>
        <dbReference type="EMBL" id="KAF4034497.1"/>
    </source>
</evidence>
<feature type="region of interest" description="Disordered" evidence="1">
    <location>
        <begin position="52"/>
        <end position="73"/>
    </location>
</feature>
<accession>A0A833RW46</accession>
<feature type="signal peptide" evidence="3">
    <location>
        <begin position="1"/>
        <end position="18"/>
    </location>
</feature>
<gene>
    <name evidence="4" type="ORF">GN244_ATG13540</name>
</gene>
<keyword evidence="3" id="KW-0732">Signal</keyword>
<keyword evidence="2" id="KW-1133">Transmembrane helix</keyword>
<name>A0A833RW46_PHYIN</name>
<dbReference type="EMBL" id="WSZM01000363">
    <property type="protein sequence ID" value="KAF4034497.1"/>
    <property type="molecule type" value="Genomic_DNA"/>
</dbReference>
<dbReference type="AlphaFoldDB" id="A0A833RW46"/>
<feature type="transmembrane region" description="Helical" evidence="2">
    <location>
        <begin position="82"/>
        <end position="103"/>
    </location>
</feature>
<proteinExistence type="predicted"/>
<dbReference type="Proteomes" id="UP000602510">
    <property type="component" value="Unassembled WGS sequence"/>
</dbReference>
<organism evidence="4 5">
    <name type="scientific">Phytophthora infestans</name>
    <name type="common">Potato late blight agent</name>
    <name type="synonym">Botrytis infestans</name>
    <dbReference type="NCBI Taxonomy" id="4787"/>
    <lineage>
        <taxon>Eukaryota</taxon>
        <taxon>Sar</taxon>
        <taxon>Stramenopiles</taxon>
        <taxon>Oomycota</taxon>
        <taxon>Peronosporomycetes</taxon>
        <taxon>Peronosporales</taxon>
        <taxon>Peronosporaceae</taxon>
        <taxon>Phytophthora</taxon>
    </lineage>
</organism>
<reference evidence="4" key="1">
    <citation type="submission" date="2020-04" db="EMBL/GenBank/DDBJ databases">
        <title>Hybrid Assembly of Korean Phytophthora infestans isolates.</title>
        <authorList>
            <person name="Prokchorchik M."/>
            <person name="Lee Y."/>
            <person name="Seo J."/>
            <person name="Cho J.-H."/>
            <person name="Park Y.-E."/>
            <person name="Jang D.-C."/>
            <person name="Im J.-S."/>
            <person name="Choi J.-G."/>
            <person name="Park H.-J."/>
            <person name="Lee G.-B."/>
            <person name="Lee Y.-G."/>
            <person name="Hong S.-Y."/>
            <person name="Cho K."/>
            <person name="Sohn K.H."/>
        </authorList>
    </citation>
    <scope>NUCLEOTIDE SEQUENCE</scope>
    <source>
        <strain evidence="4">KR_1_A1</strain>
    </source>
</reference>
<comment type="caution">
    <text evidence="4">The sequence shown here is derived from an EMBL/GenBank/DDBJ whole genome shotgun (WGS) entry which is preliminary data.</text>
</comment>
<feature type="chain" id="PRO_5032276394" description="Secreted RxLR effector peptide protein" evidence="3">
    <location>
        <begin position="19"/>
        <end position="113"/>
    </location>
</feature>
<sequence>MNRAFYLGLVAVMAVANAIEFVAAEHAALIDADDLTDSERIADARHLRESRRRMMRKDSELSNQNSQKIFDAEKDDRPLPKWAKALIILAGLGVVSGAAVSGVKISQAQLDLK</sequence>
<evidence type="ECO:0008006" key="6">
    <source>
        <dbReference type="Google" id="ProtNLM"/>
    </source>
</evidence>
<evidence type="ECO:0000256" key="1">
    <source>
        <dbReference type="SAM" id="MobiDB-lite"/>
    </source>
</evidence>
<keyword evidence="2" id="KW-0812">Transmembrane</keyword>
<evidence type="ECO:0000313" key="5">
    <source>
        <dbReference type="Proteomes" id="UP000602510"/>
    </source>
</evidence>